<dbReference type="Proteomes" id="UP000696280">
    <property type="component" value="Unassembled WGS sequence"/>
</dbReference>
<keyword evidence="3" id="KW-1185">Reference proteome</keyword>
<comment type="caution">
    <text evidence="2">The sequence shown here is derived from an EMBL/GenBank/DDBJ whole genome shotgun (WGS) entry which is preliminary data.</text>
</comment>
<keyword evidence="1" id="KW-0732">Signal</keyword>
<evidence type="ECO:0000313" key="2">
    <source>
        <dbReference type="EMBL" id="CAG8960792.1"/>
    </source>
</evidence>
<reference evidence="2" key="1">
    <citation type="submission" date="2021-07" db="EMBL/GenBank/DDBJ databases">
        <authorList>
            <person name="Durling M."/>
        </authorList>
    </citation>
    <scope>NUCLEOTIDE SEQUENCE</scope>
</reference>
<feature type="chain" id="PRO_5040106387" evidence="1">
    <location>
        <begin position="20"/>
        <end position="152"/>
    </location>
</feature>
<dbReference type="AlphaFoldDB" id="A0A9N9LC76"/>
<protein>
    <submittedName>
        <fullName evidence="2">Uncharacterized protein</fullName>
    </submittedName>
</protein>
<feature type="signal peptide" evidence="1">
    <location>
        <begin position="1"/>
        <end position="19"/>
    </location>
</feature>
<name>A0A9N9LC76_9HELO</name>
<gene>
    <name evidence="2" type="ORF">HYFRA_00002329</name>
</gene>
<organism evidence="2 3">
    <name type="scientific">Hymenoscyphus fraxineus</name>
    <dbReference type="NCBI Taxonomy" id="746836"/>
    <lineage>
        <taxon>Eukaryota</taxon>
        <taxon>Fungi</taxon>
        <taxon>Dikarya</taxon>
        <taxon>Ascomycota</taxon>
        <taxon>Pezizomycotina</taxon>
        <taxon>Leotiomycetes</taxon>
        <taxon>Helotiales</taxon>
        <taxon>Helotiaceae</taxon>
        <taxon>Hymenoscyphus</taxon>
    </lineage>
</organism>
<proteinExistence type="predicted"/>
<dbReference type="OrthoDB" id="10447039at2759"/>
<accession>A0A9N9LC76</accession>
<evidence type="ECO:0000313" key="3">
    <source>
        <dbReference type="Proteomes" id="UP000696280"/>
    </source>
</evidence>
<dbReference type="EMBL" id="CAJVRL010000103">
    <property type="protein sequence ID" value="CAG8960792.1"/>
    <property type="molecule type" value="Genomic_DNA"/>
</dbReference>
<evidence type="ECO:0000256" key="1">
    <source>
        <dbReference type="SAM" id="SignalP"/>
    </source>
</evidence>
<sequence>MLFPSIFAMAAVLSTLATGIPVPGPQDLQEFTKRSLTTDPALISVTFPKIKQAAQKLGFFKQPPKGPAPPAPVVAHTKRTLPPDPALISVTFPKIKQAAQKLGFFKNQPKGPAPPAPVIAERPNKLQVLGLDAAAENWKALEFSFVGMVLLA</sequence>